<dbReference type="InterPro" id="IPR027417">
    <property type="entry name" value="P-loop_NTPase"/>
</dbReference>
<dbReference type="EMBL" id="JBHLTG010000011">
    <property type="protein sequence ID" value="MFC0682173.1"/>
    <property type="molecule type" value="Genomic_DNA"/>
</dbReference>
<sequence>MNTRTPMIETVGLEKRFGQTHALAGLDLRVDEGEVHGFLGPNGAGKSTTIRILLGLMRASAGTATVLGRNPWRESVQVHRDLAYVPGDVSLWPNLTGGEVIDLLTGLRGGADEQLRRRLIDDFEFDPRKKSRSYSKGNRQKVALIAALARPARLYIFDEPTSGLDPVMESVFRSHVDRLRADGATVLLSSHILTEVEHLCERVTIIRAGIAVESGAISALRHLTRTSFQVTGLPPGTDLSRLPGLHDLRTNRDLTQFDVDSEHLAAVLEGVASRRPTGLTVSPPSLETLFLRHYAVQQPEHVAR</sequence>
<dbReference type="SUPFAM" id="SSF52540">
    <property type="entry name" value="P-loop containing nucleoside triphosphate hydrolases"/>
    <property type="match status" value="1"/>
</dbReference>
<dbReference type="PANTHER" id="PTHR42711">
    <property type="entry name" value="ABC TRANSPORTER ATP-BINDING PROTEIN"/>
    <property type="match status" value="1"/>
</dbReference>
<protein>
    <submittedName>
        <fullName evidence="7">ABC transporter ATP-binding protein</fullName>
    </submittedName>
</protein>
<evidence type="ECO:0000259" key="6">
    <source>
        <dbReference type="PROSITE" id="PS50893"/>
    </source>
</evidence>
<dbReference type="SMART" id="SM00382">
    <property type="entry name" value="AAA"/>
    <property type="match status" value="1"/>
</dbReference>
<dbReference type="Proteomes" id="UP001589896">
    <property type="component" value="Unassembled WGS sequence"/>
</dbReference>
<comment type="similarity">
    <text evidence="1">Belongs to the ABC transporter superfamily.</text>
</comment>
<keyword evidence="2" id="KW-0813">Transport</keyword>
<dbReference type="CDD" id="cd03230">
    <property type="entry name" value="ABC_DR_subfamily_A"/>
    <property type="match status" value="1"/>
</dbReference>
<keyword evidence="5 7" id="KW-0067">ATP-binding</keyword>
<proteinExistence type="inferred from homology"/>
<keyword evidence="4" id="KW-0547">Nucleotide-binding</keyword>
<evidence type="ECO:0000313" key="7">
    <source>
        <dbReference type="EMBL" id="MFC0682173.1"/>
    </source>
</evidence>
<dbReference type="RefSeq" id="WP_386675936.1">
    <property type="nucleotide sequence ID" value="NZ_JBHLTG010000011.1"/>
</dbReference>
<evidence type="ECO:0000256" key="2">
    <source>
        <dbReference type="ARBA" id="ARBA00022448"/>
    </source>
</evidence>
<dbReference type="InterPro" id="IPR017871">
    <property type="entry name" value="ABC_transporter-like_CS"/>
</dbReference>
<name>A0ABV6RYW4_9GAMM</name>
<evidence type="ECO:0000256" key="1">
    <source>
        <dbReference type="ARBA" id="ARBA00005417"/>
    </source>
</evidence>
<dbReference type="InterPro" id="IPR003593">
    <property type="entry name" value="AAA+_ATPase"/>
</dbReference>
<reference evidence="7 8" key="1">
    <citation type="submission" date="2024-09" db="EMBL/GenBank/DDBJ databases">
        <authorList>
            <person name="Sun Q."/>
            <person name="Mori K."/>
        </authorList>
    </citation>
    <scope>NUCLEOTIDE SEQUENCE [LARGE SCALE GENOMIC DNA]</scope>
    <source>
        <strain evidence="7 8">KCTC 23076</strain>
    </source>
</reference>
<accession>A0ABV6RYW4</accession>
<evidence type="ECO:0000313" key="8">
    <source>
        <dbReference type="Proteomes" id="UP001589896"/>
    </source>
</evidence>
<keyword evidence="8" id="KW-1185">Reference proteome</keyword>
<comment type="caution">
    <text evidence="7">The sequence shown here is derived from an EMBL/GenBank/DDBJ whole genome shotgun (WGS) entry which is preliminary data.</text>
</comment>
<keyword evidence="3" id="KW-0536">Nodulation</keyword>
<dbReference type="GO" id="GO:0005524">
    <property type="term" value="F:ATP binding"/>
    <property type="evidence" value="ECO:0007669"/>
    <property type="project" value="UniProtKB-KW"/>
</dbReference>
<organism evidence="7 8">
    <name type="scientific">Lysobacter korlensis</name>
    <dbReference type="NCBI Taxonomy" id="553636"/>
    <lineage>
        <taxon>Bacteria</taxon>
        <taxon>Pseudomonadati</taxon>
        <taxon>Pseudomonadota</taxon>
        <taxon>Gammaproteobacteria</taxon>
        <taxon>Lysobacterales</taxon>
        <taxon>Lysobacteraceae</taxon>
        <taxon>Lysobacter</taxon>
    </lineage>
</organism>
<dbReference type="Gene3D" id="3.40.50.300">
    <property type="entry name" value="P-loop containing nucleotide triphosphate hydrolases"/>
    <property type="match status" value="1"/>
</dbReference>
<dbReference type="PROSITE" id="PS50893">
    <property type="entry name" value="ABC_TRANSPORTER_2"/>
    <property type="match status" value="1"/>
</dbReference>
<dbReference type="InterPro" id="IPR050763">
    <property type="entry name" value="ABC_transporter_ATP-binding"/>
</dbReference>
<feature type="domain" description="ABC transporter" evidence="6">
    <location>
        <begin position="8"/>
        <end position="233"/>
    </location>
</feature>
<evidence type="ECO:0000256" key="5">
    <source>
        <dbReference type="ARBA" id="ARBA00022840"/>
    </source>
</evidence>
<dbReference type="InterPro" id="IPR003439">
    <property type="entry name" value="ABC_transporter-like_ATP-bd"/>
</dbReference>
<evidence type="ECO:0000256" key="4">
    <source>
        <dbReference type="ARBA" id="ARBA00022741"/>
    </source>
</evidence>
<dbReference type="Pfam" id="PF00005">
    <property type="entry name" value="ABC_tran"/>
    <property type="match status" value="1"/>
</dbReference>
<evidence type="ECO:0000256" key="3">
    <source>
        <dbReference type="ARBA" id="ARBA00022458"/>
    </source>
</evidence>
<gene>
    <name evidence="7" type="ORF">ACFFGH_30450</name>
</gene>
<dbReference type="PANTHER" id="PTHR42711:SF5">
    <property type="entry name" value="ABC TRANSPORTER ATP-BINDING PROTEIN NATA"/>
    <property type="match status" value="1"/>
</dbReference>
<dbReference type="PROSITE" id="PS00211">
    <property type="entry name" value="ABC_TRANSPORTER_1"/>
    <property type="match status" value="1"/>
</dbReference>